<dbReference type="EMBL" id="MN739353">
    <property type="protein sequence ID" value="QHT00225.1"/>
    <property type="molecule type" value="Genomic_DNA"/>
</dbReference>
<protein>
    <submittedName>
        <fullName evidence="1">Uncharacterized protein</fullName>
    </submittedName>
</protein>
<reference evidence="1" key="1">
    <citation type="journal article" date="2020" name="Nature">
        <title>Giant virus diversity and host interactions through global metagenomics.</title>
        <authorList>
            <person name="Schulz F."/>
            <person name="Roux S."/>
            <person name="Paez-Espino D."/>
            <person name="Jungbluth S."/>
            <person name="Walsh D.A."/>
            <person name="Denef V.J."/>
            <person name="McMahon K.D."/>
            <person name="Konstantinidis K.T."/>
            <person name="Eloe-Fadrosh E.A."/>
            <person name="Kyrpides N.C."/>
            <person name="Woyke T."/>
        </authorList>
    </citation>
    <scope>NUCLEOTIDE SEQUENCE</scope>
    <source>
        <strain evidence="1">GVMAG-M-3300020192-26</strain>
    </source>
</reference>
<sequence length="53" mass="5910">MHSNLMAILLPATLNDQILMHSNLMAILLPATLNDQISLQFSRIFISQDGNTE</sequence>
<name>A0A6C0C919_9ZZZZ</name>
<accession>A0A6C0C919</accession>
<dbReference type="AlphaFoldDB" id="A0A6C0C919"/>
<proteinExistence type="predicted"/>
<organism evidence="1">
    <name type="scientific">viral metagenome</name>
    <dbReference type="NCBI Taxonomy" id="1070528"/>
    <lineage>
        <taxon>unclassified sequences</taxon>
        <taxon>metagenomes</taxon>
        <taxon>organismal metagenomes</taxon>
    </lineage>
</organism>
<evidence type="ECO:0000313" key="1">
    <source>
        <dbReference type="EMBL" id="QHT00225.1"/>
    </source>
</evidence>